<dbReference type="InterPro" id="IPR006667">
    <property type="entry name" value="SLC41_membr_dom"/>
</dbReference>
<dbReference type="InterPro" id="IPR036739">
    <property type="entry name" value="SLC41_membr_dom_sf"/>
</dbReference>
<dbReference type="Pfam" id="PF00571">
    <property type="entry name" value="CBS"/>
    <property type="match status" value="2"/>
</dbReference>
<dbReference type="CDD" id="cd04606">
    <property type="entry name" value="CBS_pair_Mg_transporter"/>
    <property type="match status" value="1"/>
</dbReference>
<keyword evidence="5 9" id="KW-0460">Magnesium</keyword>
<dbReference type="InterPro" id="IPR006668">
    <property type="entry name" value="Mg_transptr_MgtE_intracell_dom"/>
</dbReference>
<dbReference type="NCBIfam" id="TIGR00400">
    <property type="entry name" value="mgtE"/>
    <property type="match status" value="1"/>
</dbReference>
<keyword evidence="9" id="KW-1003">Cell membrane</keyword>
<accession>A0A7G9T4C4</accession>
<feature type="domain" description="CBS" evidence="10">
    <location>
        <begin position="210"/>
        <end position="266"/>
    </location>
</feature>
<keyword evidence="3 9" id="KW-0813">Transport</keyword>
<dbReference type="InterPro" id="IPR006669">
    <property type="entry name" value="MgtE_transporter"/>
</dbReference>
<dbReference type="PROSITE" id="PS51371">
    <property type="entry name" value="CBS"/>
    <property type="match status" value="2"/>
</dbReference>
<protein>
    <recommendedName>
        <fullName evidence="9">Magnesium transporter MgtE</fullName>
    </recommendedName>
</protein>
<dbReference type="SMART" id="SM00924">
    <property type="entry name" value="MgtE_N"/>
    <property type="match status" value="1"/>
</dbReference>
<evidence type="ECO:0000313" key="11">
    <source>
        <dbReference type="EMBL" id="QNN74949.1"/>
    </source>
</evidence>
<evidence type="ECO:0000256" key="7">
    <source>
        <dbReference type="ARBA" id="ARBA00023136"/>
    </source>
</evidence>
<comment type="similarity">
    <text evidence="2 9">Belongs to the SLC41A transporter family.</text>
</comment>
<dbReference type="InterPro" id="IPR046342">
    <property type="entry name" value="CBS_dom_sf"/>
</dbReference>
<evidence type="ECO:0000259" key="10">
    <source>
        <dbReference type="PROSITE" id="PS51371"/>
    </source>
</evidence>
<feature type="domain" description="CBS" evidence="10">
    <location>
        <begin position="147"/>
        <end position="208"/>
    </location>
</feature>
<dbReference type="SUPFAM" id="SSF54631">
    <property type="entry name" value="CBS-domain pair"/>
    <property type="match status" value="1"/>
</dbReference>
<evidence type="ECO:0000256" key="3">
    <source>
        <dbReference type="ARBA" id="ARBA00022448"/>
    </source>
</evidence>
<dbReference type="InterPro" id="IPR038076">
    <property type="entry name" value="MgtE_N_sf"/>
</dbReference>
<evidence type="ECO:0000256" key="4">
    <source>
        <dbReference type="ARBA" id="ARBA00022692"/>
    </source>
</evidence>
<keyword evidence="8" id="KW-0129">CBS domain</keyword>
<dbReference type="RefSeq" id="WP_187528784.1">
    <property type="nucleotide sequence ID" value="NZ_CP060724.1"/>
</dbReference>
<dbReference type="EMBL" id="CP060724">
    <property type="protein sequence ID" value="QNN74949.1"/>
    <property type="molecule type" value="Genomic_DNA"/>
</dbReference>
<evidence type="ECO:0000256" key="6">
    <source>
        <dbReference type="ARBA" id="ARBA00022989"/>
    </source>
</evidence>
<dbReference type="GO" id="GO:0015095">
    <property type="term" value="F:magnesium ion transmembrane transporter activity"/>
    <property type="evidence" value="ECO:0007669"/>
    <property type="project" value="UniProtKB-UniRule"/>
</dbReference>
<dbReference type="SMART" id="SM00116">
    <property type="entry name" value="CBS"/>
    <property type="match status" value="2"/>
</dbReference>
<evidence type="ECO:0000256" key="1">
    <source>
        <dbReference type="ARBA" id="ARBA00004141"/>
    </source>
</evidence>
<keyword evidence="7 9" id="KW-0472">Membrane</keyword>
<dbReference type="GO" id="GO:0046872">
    <property type="term" value="F:metal ion binding"/>
    <property type="evidence" value="ECO:0007669"/>
    <property type="project" value="UniProtKB-KW"/>
</dbReference>
<sequence length="457" mass="50498">MATDFGNVRDEIVPLVTQITDDLKQGAIDAFRETFLGLHNYDQAQIYLNLTPQLRQQVIEWLTLDELANVFDHLDSDEVDVNHLLEEMSPSYAANMLNEMYVDNAVDVLDEISEPEQDIYLKQMSREDAGELRHLLDYDEDTAGALMTTEYIEVSQTSTIGQVMSLVKKAASESEQISYIYVLERKRLIGVISLRNLIIHPDDELVSEVMTSNLVTVLPTEDQEQVARLMADYNLLAMPVVDEQNEMLGIIMVDDIVDVIEAESTEDYGRLAGVNDLDLEESPMMSVIKRIPWLIILVFLGLGTASIINSYDAMVQQASVLAVFISLITGTAGNAGTQALAVSIRRITLDEKRSVIRMFFTELFIGALIGLIAGTTIFGVVWLWKSNVLLGLAVGLAMAIAIMVANLAGAFIPIIMDAMHVDPAVASGPFISTLSDLTSVIIYFNIAGVFITHFIGH</sequence>
<dbReference type="KEGG" id="wdi:H9L19_06055"/>
<dbReference type="Pfam" id="PF03448">
    <property type="entry name" value="MgtE_N"/>
    <property type="match status" value="1"/>
</dbReference>
<reference evidence="11 12" key="1">
    <citation type="submission" date="2020-08" db="EMBL/GenBank/DDBJ databases">
        <title>Genome sequence of Weissella diestrammenae KACC 16890T.</title>
        <authorList>
            <person name="Hyun D.-W."/>
            <person name="Bae J.-W."/>
        </authorList>
    </citation>
    <scope>NUCLEOTIDE SEQUENCE [LARGE SCALE GENOMIC DNA]</scope>
    <source>
        <strain evidence="11 12">KACC 16890</strain>
    </source>
</reference>
<dbReference type="AlphaFoldDB" id="A0A7G9T4C4"/>
<organism evidence="11 12">
    <name type="scientific">Weissella diestrammenae</name>
    <dbReference type="NCBI Taxonomy" id="1162633"/>
    <lineage>
        <taxon>Bacteria</taxon>
        <taxon>Bacillati</taxon>
        <taxon>Bacillota</taxon>
        <taxon>Bacilli</taxon>
        <taxon>Lactobacillales</taxon>
        <taxon>Lactobacillaceae</taxon>
        <taxon>Weissella</taxon>
    </lineage>
</organism>
<evidence type="ECO:0000313" key="12">
    <source>
        <dbReference type="Proteomes" id="UP000515800"/>
    </source>
</evidence>
<dbReference type="GO" id="GO:0005886">
    <property type="term" value="C:plasma membrane"/>
    <property type="evidence" value="ECO:0007669"/>
    <property type="project" value="UniProtKB-SubCell"/>
</dbReference>
<dbReference type="Proteomes" id="UP000515800">
    <property type="component" value="Chromosome"/>
</dbReference>
<evidence type="ECO:0000256" key="2">
    <source>
        <dbReference type="ARBA" id="ARBA00009749"/>
    </source>
</evidence>
<name>A0A7G9T4C4_9LACO</name>
<gene>
    <name evidence="11" type="primary">mgtE</name>
    <name evidence="11" type="ORF">H9L19_06055</name>
</gene>
<dbReference type="SUPFAM" id="SSF158791">
    <property type="entry name" value="MgtE N-terminal domain-like"/>
    <property type="match status" value="1"/>
</dbReference>
<keyword evidence="9" id="KW-0479">Metal-binding</keyword>
<dbReference type="PANTHER" id="PTHR43773:SF1">
    <property type="entry name" value="MAGNESIUM TRANSPORTER MGTE"/>
    <property type="match status" value="1"/>
</dbReference>
<feature type="transmembrane region" description="Helical" evidence="9">
    <location>
        <begin position="437"/>
        <end position="456"/>
    </location>
</feature>
<dbReference type="Pfam" id="PF01769">
    <property type="entry name" value="MgtE"/>
    <property type="match status" value="1"/>
</dbReference>
<dbReference type="Gene3D" id="1.10.357.20">
    <property type="entry name" value="SLC41 divalent cation transporters, integral membrane domain"/>
    <property type="match status" value="1"/>
</dbReference>
<feature type="transmembrane region" description="Helical" evidence="9">
    <location>
        <begin position="291"/>
        <end position="308"/>
    </location>
</feature>
<dbReference type="Gene3D" id="1.25.60.10">
    <property type="entry name" value="MgtE N-terminal domain-like"/>
    <property type="match status" value="1"/>
</dbReference>
<keyword evidence="12" id="KW-1185">Reference proteome</keyword>
<feature type="transmembrane region" description="Helical" evidence="9">
    <location>
        <begin position="363"/>
        <end position="384"/>
    </location>
</feature>
<evidence type="ECO:0000256" key="8">
    <source>
        <dbReference type="PROSITE-ProRule" id="PRU00703"/>
    </source>
</evidence>
<proteinExistence type="inferred from homology"/>
<evidence type="ECO:0000256" key="5">
    <source>
        <dbReference type="ARBA" id="ARBA00022842"/>
    </source>
</evidence>
<comment type="subcellular location">
    <subcellularLocation>
        <location evidence="9">Cell membrane</location>
        <topology evidence="9">Multi-pass membrane protein</topology>
    </subcellularLocation>
    <subcellularLocation>
        <location evidence="1">Membrane</location>
        <topology evidence="1">Multi-pass membrane protein</topology>
    </subcellularLocation>
</comment>
<comment type="subunit">
    <text evidence="9">Homodimer.</text>
</comment>
<evidence type="ECO:0000256" key="9">
    <source>
        <dbReference type="RuleBase" id="RU362011"/>
    </source>
</evidence>
<comment type="function">
    <text evidence="9">Acts as a magnesium transporter.</text>
</comment>
<dbReference type="PANTHER" id="PTHR43773">
    <property type="entry name" value="MAGNESIUM TRANSPORTER MGTE"/>
    <property type="match status" value="1"/>
</dbReference>
<keyword evidence="6 9" id="KW-1133">Transmembrane helix</keyword>
<feature type="transmembrane region" description="Helical" evidence="9">
    <location>
        <begin position="320"/>
        <end position="342"/>
    </location>
</feature>
<dbReference type="InterPro" id="IPR000644">
    <property type="entry name" value="CBS_dom"/>
</dbReference>
<dbReference type="SUPFAM" id="SSF161093">
    <property type="entry name" value="MgtE membrane domain-like"/>
    <property type="match status" value="1"/>
</dbReference>
<feature type="transmembrane region" description="Helical" evidence="9">
    <location>
        <begin position="390"/>
        <end position="416"/>
    </location>
</feature>
<dbReference type="Gene3D" id="3.10.580.10">
    <property type="entry name" value="CBS-domain"/>
    <property type="match status" value="1"/>
</dbReference>
<keyword evidence="4 9" id="KW-0812">Transmembrane</keyword>